<protein>
    <submittedName>
        <fullName evidence="6">NRAMP family protein</fullName>
    </submittedName>
</protein>
<organism evidence="6 7">
    <name type="scientific">Helianthus annuus</name>
    <name type="common">Common sunflower</name>
    <dbReference type="NCBI Taxonomy" id="4232"/>
    <lineage>
        <taxon>Eukaryota</taxon>
        <taxon>Viridiplantae</taxon>
        <taxon>Streptophyta</taxon>
        <taxon>Embryophyta</taxon>
        <taxon>Tracheophyta</taxon>
        <taxon>Spermatophyta</taxon>
        <taxon>Magnoliopsida</taxon>
        <taxon>eudicotyledons</taxon>
        <taxon>Gunneridae</taxon>
        <taxon>Pentapetalae</taxon>
        <taxon>asterids</taxon>
        <taxon>campanulids</taxon>
        <taxon>Asterales</taxon>
        <taxon>Asteraceae</taxon>
        <taxon>Asteroideae</taxon>
        <taxon>Heliantheae alliance</taxon>
        <taxon>Heliantheae</taxon>
        <taxon>Helianthus</taxon>
    </lineage>
</organism>
<accession>A0A9K3HNC1</accession>
<comment type="similarity">
    <text evidence="2">Belongs to the NRAMP (TC 2.A.55) family.</text>
</comment>
<dbReference type="GO" id="GO:0046873">
    <property type="term" value="F:metal ion transmembrane transporter activity"/>
    <property type="evidence" value="ECO:0007669"/>
    <property type="project" value="InterPro"/>
</dbReference>
<name>A0A9K3HNC1_HELAN</name>
<evidence type="ECO:0000313" key="6">
    <source>
        <dbReference type="EMBL" id="KAF5781647.1"/>
    </source>
</evidence>
<keyword evidence="4" id="KW-1133">Transmembrane helix</keyword>
<dbReference type="Gramene" id="mRNA:HanXRQr2_Chr11g0486211">
    <property type="protein sequence ID" value="mRNA:HanXRQr2_Chr11g0486211"/>
    <property type="gene ID" value="HanXRQr2_Chr11g0486211"/>
</dbReference>
<dbReference type="AlphaFoldDB" id="A0A9K3HNC1"/>
<dbReference type="Proteomes" id="UP000215914">
    <property type="component" value="Unassembled WGS sequence"/>
</dbReference>
<evidence type="ECO:0000313" key="7">
    <source>
        <dbReference type="Proteomes" id="UP000215914"/>
    </source>
</evidence>
<sequence>MVCSDLSLDSASFLLKNVLGKSSSTLYSIALLASGQSSTITGIYAGQFIMQGFLDLKMRKWLRNLITRYYDTARSYWQFNRRLQVSDDSVKSVKHSLLTQRVSPPEYVVKRNRWVPSKVLILAYRVEHERHRKNEILPEVISHRRCFFIE</sequence>
<keyword evidence="3" id="KW-0812">Transmembrane</keyword>
<dbReference type="Pfam" id="PF01566">
    <property type="entry name" value="Nramp"/>
    <property type="match status" value="1"/>
</dbReference>
<evidence type="ECO:0000256" key="1">
    <source>
        <dbReference type="ARBA" id="ARBA00004141"/>
    </source>
</evidence>
<evidence type="ECO:0000256" key="3">
    <source>
        <dbReference type="ARBA" id="ARBA00022692"/>
    </source>
</evidence>
<dbReference type="GO" id="GO:0016020">
    <property type="term" value="C:membrane"/>
    <property type="evidence" value="ECO:0007669"/>
    <property type="project" value="UniProtKB-SubCell"/>
</dbReference>
<dbReference type="PANTHER" id="PTHR11706">
    <property type="entry name" value="SOLUTE CARRIER PROTEIN FAMILY 11 MEMBER"/>
    <property type="match status" value="1"/>
</dbReference>
<gene>
    <name evidence="6" type="ORF">HanXRQr2_Chr11g0486211</name>
</gene>
<comment type="caution">
    <text evidence="6">The sequence shown here is derived from an EMBL/GenBank/DDBJ whole genome shotgun (WGS) entry which is preliminary data.</text>
</comment>
<dbReference type="EMBL" id="MNCJ02000326">
    <property type="protein sequence ID" value="KAF5781647.1"/>
    <property type="molecule type" value="Genomic_DNA"/>
</dbReference>
<keyword evidence="5" id="KW-0472">Membrane</keyword>
<evidence type="ECO:0000256" key="4">
    <source>
        <dbReference type="ARBA" id="ARBA00022989"/>
    </source>
</evidence>
<evidence type="ECO:0000256" key="5">
    <source>
        <dbReference type="ARBA" id="ARBA00023136"/>
    </source>
</evidence>
<comment type="subcellular location">
    <subcellularLocation>
        <location evidence="1">Membrane</location>
        <topology evidence="1">Multi-pass membrane protein</topology>
    </subcellularLocation>
</comment>
<evidence type="ECO:0000256" key="2">
    <source>
        <dbReference type="ARBA" id="ARBA00009965"/>
    </source>
</evidence>
<keyword evidence="7" id="KW-1185">Reference proteome</keyword>
<dbReference type="InterPro" id="IPR001046">
    <property type="entry name" value="NRAMP_fam"/>
</dbReference>
<dbReference type="PANTHER" id="PTHR11706:SF94">
    <property type="entry name" value="NRAMP FAMILY PROTEIN"/>
    <property type="match status" value="1"/>
</dbReference>
<reference evidence="6" key="1">
    <citation type="journal article" date="2017" name="Nature">
        <title>The sunflower genome provides insights into oil metabolism, flowering and Asterid evolution.</title>
        <authorList>
            <person name="Badouin H."/>
            <person name="Gouzy J."/>
            <person name="Grassa C.J."/>
            <person name="Murat F."/>
            <person name="Staton S.E."/>
            <person name="Cottret L."/>
            <person name="Lelandais-Briere C."/>
            <person name="Owens G.L."/>
            <person name="Carrere S."/>
            <person name="Mayjonade B."/>
            <person name="Legrand L."/>
            <person name="Gill N."/>
            <person name="Kane N.C."/>
            <person name="Bowers J.E."/>
            <person name="Hubner S."/>
            <person name="Bellec A."/>
            <person name="Berard A."/>
            <person name="Berges H."/>
            <person name="Blanchet N."/>
            <person name="Boniface M.C."/>
            <person name="Brunel D."/>
            <person name="Catrice O."/>
            <person name="Chaidir N."/>
            <person name="Claudel C."/>
            <person name="Donnadieu C."/>
            <person name="Faraut T."/>
            <person name="Fievet G."/>
            <person name="Helmstetter N."/>
            <person name="King M."/>
            <person name="Knapp S.J."/>
            <person name="Lai Z."/>
            <person name="Le Paslier M.C."/>
            <person name="Lippi Y."/>
            <person name="Lorenzon L."/>
            <person name="Mandel J.R."/>
            <person name="Marage G."/>
            <person name="Marchand G."/>
            <person name="Marquand E."/>
            <person name="Bret-Mestries E."/>
            <person name="Morien E."/>
            <person name="Nambeesan S."/>
            <person name="Nguyen T."/>
            <person name="Pegot-Espagnet P."/>
            <person name="Pouilly N."/>
            <person name="Raftis F."/>
            <person name="Sallet E."/>
            <person name="Schiex T."/>
            <person name="Thomas J."/>
            <person name="Vandecasteele C."/>
            <person name="Vares D."/>
            <person name="Vear F."/>
            <person name="Vautrin S."/>
            <person name="Crespi M."/>
            <person name="Mangin B."/>
            <person name="Burke J.M."/>
            <person name="Salse J."/>
            <person name="Munos S."/>
            <person name="Vincourt P."/>
            <person name="Rieseberg L.H."/>
            <person name="Langlade N.B."/>
        </authorList>
    </citation>
    <scope>NUCLEOTIDE SEQUENCE</scope>
    <source>
        <tissue evidence="6">Leaves</tissue>
    </source>
</reference>
<proteinExistence type="inferred from homology"/>
<reference evidence="6" key="2">
    <citation type="submission" date="2020-06" db="EMBL/GenBank/DDBJ databases">
        <title>Helianthus annuus Genome sequencing and assembly Release 2.</title>
        <authorList>
            <person name="Gouzy J."/>
            <person name="Langlade N."/>
            <person name="Munos S."/>
        </authorList>
    </citation>
    <scope>NUCLEOTIDE SEQUENCE</scope>
    <source>
        <tissue evidence="6">Leaves</tissue>
    </source>
</reference>